<evidence type="ECO:0000256" key="1">
    <source>
        <dbReference type="SAM" id="MobiDB-lite"/>
    </source>
</evidence>
<dbReference type="KEGG" id="pect:BN1012_Phect2566"/>
<dbReference type="AlphaFoldDB" id="X5MGU8"/>
<proteinExistence type="predicted"/>
<gene>
    <name evidence="2" type="ORF">BN1012_Phect2566</name>
</gene>
<dbReference type="OrthoDB" id="7856199at2"/>
<sequence length="388" mass="42921">MGKREFLLSLQSMSPEAIKRFKSMRKLPDEHTRTLESYLVTVTRPEVRAGARKAPAPRQAAKRPVPAKRAKPVKAKPASDDNYVPFPDRFKAWWHGTELPQDKDAAIHTKQSKPSPTAKAEAPADTPAPVSLADSEWLDKIRARIWGDDFALPGGDTVILNMAKVADTKTGDHAADILPGCLGPGRALSETFQTPVTCFFPPSEIERYASAQQAGFDISVLDLDDPDFGIRVFDRLFCREVLCFVPGREYFLSKAGASLRGGGHFVFNDVVMMNDAEDNPAVKAWRTAEPVKPTLYSMPEYTEHLTSARLETKSTANVSKSYITLVEADWRRLMESLETDPLPPEGVDALMEEGRRWQARIAALKTGQVAVVRFVTALRTIRSLSGPA</sequence>
<evidence type="ECO:0000313" key="3">
    <source>
        <dbReference type="Proteomes" id="UP000032160"/>
    </source>
</evidence>
<name>X5MGU8_9HYPH</name>
<dbReference type="InterPro" id="IPR029063">
    <property type="entry name" value="SAM-dependent_MTases_sf"/>
</dbReference>
<accession>X5MGU8</accession>
<dbReference type="Proteomes" id="UP000032160">
    <property type="component" value="Chromosome I"/>
</dbReference>
<dbReference type="STRING" id="1458461.BN1012_Phect2566"/>
<feature type="region of interest" description="Disordered" evidence="1">
    <location>
        <begin position="48"/>
        <end position="81"/>
    </location>
</feature>
<feature type="compositionally biased region" description="Basic residues" evidence="1">
    <location>
        <begin position="65"/>
        <end position="74"/>
    </location>
</feature>
<feature type="compositionally biased region" description="Low complexity" evidence="1">
    <location>
        <begin position="52"/>
        <end position="64"/>
    </location>
</feature>
<organism evidence="2 3">
    <name type="scientific">Candidatus Phaeomarinibacter ectocarpi</name>
    <dbReference type="NCBI Taxonomy" id="1458461"/>
    <lineage>
        <taxon>Bacteria</taxon>
        <taxon>Pseudomonadati</taxon>
        <taxon>Pseudomonadota</taxon>
        <taxon>Alphaproteobacteria</taxon>
        <taxon>Hyphomicrobiales</taxon>
        <taxon>Parvibaculaceae</taxon>
        <taxon>Candidatus Phaeomarinibacter</taxon>
    </lineage>
</organism>
<protein>
    <submittedName>
        <fullName evidence="2">Uncharacterized protein</fullName>
    </submittedName>
</protein>
<dbReference type="RefSeq" id="WP_043948743.1">
    <property type="nucleotide sequence ID" value="NZ_HG966617.1"/>
</dbReference>
<dbReference type="EMBL" id="HG966617">
    <property type="protein sequence ID" value="CDO60779.1"/>
    <property type="molecule type" value="Genomic_DNA"/>
</dbReference>
<dbReference type="Gene3D" id="3.40.50.150">
    <property type="entry name" value="Vaccinia Virus protein VP39"/>
    <property type="match status" value="1"/>
</dbReference>
<evidence type="ECO:0000313" key="2">
    <source>
        <dbReference type="EMBL" id="CDO60779.1"/>
    </source>
</evidence>
<dbReference type="HOGENOM" id="CLU_711133_0_0_5"/>
<dbReference type="SUPFAM" id="SSF53335">
    <property type="entry name" value="S-adenosyl-L-methionine-dependent methyltransferases"/>
    <property type="match status" value="1"/>
</dbReference>
<keyword evidence="3" id="KW-1185">Reference proteome</keyword>
<feature type="region of interest" description="Disordered" evidence="1">
    <location>
        <begin position="107"/>
        <end position="131"/>
    </location>
</feature>
<reference evidence="2 3" key="1">
    <citation type="journal article" date="2014" name="Front. Genet.">
        <title>Genome and metabolic network of "Candidatus Phaeomarinobacter ectocarpi" Ec32, a new candidate genus of Alphaproteobacteria frequently associated with brown algae.</title>
        <authorList>
            <person name="Dittami S.M."/>
            <person name="Barbeyron T."/>
            <person name="Boyen C."/>
            <person name="Cambefort J."/>
            <person name="Collet G."/>
            <person name="Delage L."/>
            <person name="Gobet A."/>
            <person name="Groisillier A."/>
            <person name="Leblanc C."/>
            <person name="Michel G."/>
            <person name="Scornet D."/>
            <person name="Siegel A."/>
            <person name="Tapia J.E."/>
            <person name="Tonon T."/>
        </authorList>
    </citation>
    <scope>NUCLEOTIDE SEQUENCE [LARGE SCALE GENOMIC DNA]</scope>
    <source>
        <strain evidence="2 3">Ec32</strain>
    </source>
</reference>